<accession>Q7MVC0</accession>
<name>Q7MVC0_PORGI</name>
<dbReference type="EnsemblBacteria" id="AAQ66257">
    <property type="protein sequence ID" value="AAQ66257"/>
    <property type="gene ID" value="PG_1153"/>
</dbReference>
<organism evidence="1 2">
    <name type="scientific">Porphyromonas gingivalis (strain ATCC BAA-308 / W83)</name>
    <dbReference type="NCBI Taxonomy" id="242619"/>
    <lineage>
        <taxon>Bacteria</taxon>
        <taxon>Pseudomonadati</taxon>
        <taxon>Bacteroidota</taxon>
        <taxon>Bacteroidia</taxon>
        <taxon>Bacteroidales</taxon>
        <taxon>Porphyromonadaceae</taxon>
        <taxon>Porphyromonas</taxon>
    </lineage>
</organism>
<protein>
    <submittedName>
        <fullName evidence="1">Uncharacterized protein</fullName>
    </submittedName>
</protein>
<dbReference type="EMBL" id="AE015924">
    <property type="protein sequence ID" value="AAQ66257.1"/>
    <property type="molecule type" value="Genomic_DNA"/>
</dbReference>
<sequence length="237" mass="26842">MMNAGNGRFLLLAQKNRIKSGIVVHFHLLVHFHVLATGCNIIHKLVDSRAEVSILFDKHSELLLTFGTVCIVGIGTLRSQAHVVDFELQYREAIDCPCRTFGVDRSIGQYLHILVCIEKIAVYQLHQIGSVLIGFVDTAFDYQRISRIDVGITYNIFEMPLGIIDPILQKQIMLDRLRPIWIVARCVYAVGDVIGLNSLAENPIAQLADSHNYYCRLICQNYNAMRTKIYKKPIGEL</sequence>
<dbReference type="KEGG" id="pgi:PG_1153"/>
<dbReference type="STRING" id="242619.PG_1153"/>
<reference evidence="1 2" key="1">
    <citation type="journal article" date="2003" name="J. Bacteriol.">
        <title>Complete genome sequence of the oral pathogenic bacterium Porphyromonas gingivalis strain W83.</title>
        <authorList>
            <person name="Nelson K."/>
            <person name="Fleishmann R."/>
            <person name="DeBoy R."/>
            <person name="Paulsen I."/>
            <person name="Fouts D."/>
            <person name="Eisen J."/>
            <person name="Daugherty S."/>
            <person name="Dodson R."/>
            <person name="Durkin A."/>
            <person name="Gwinn M."/>
            <person name="Haft D."/>
            <person name="Kolonay J."/>
            <person name="Nelson W."/>
            <person name="White O."/>
            <person name="Mason T."/>
            <person name="Tallon L."/>
            <person name="Gray J."/>
            <person name="Granger D."/>
            <person name="Tettelin H."/>
            <person name="Dong H."/>
            <person name="Galvin J."/>
            <person name="Duncan M."/>
            <person name="Dewhirst F."/>
            <person name="Fraser C."/>
        </authorList>
    </citation>
    <scope>NUCLEOTIDE SEQUENCE [LARGE SCALE GENOMIC DNA]</scope>
    <source>
        <strain evidence="2">ATCC BAA-308 / W83</strain>
    </source>
</reference>
<dbReference type="Proteomes" id="UP000000588">
    <property type="component" value="Chromosome"/>
</dbReference>
<gene>
    <name evidence="1" type="ordered locus">PG_1153</name>
</gene>
<dbReference type="HOGENOM" id="CLU_1169822_0_0_10"/>
<evidence type="ECO:0000313" key="1">
    <source>
        <dbReference type="EMBL" id="AAQ66257.1"/>
    </source>
</evidence>
<keyword evidence="2" id="KW-1185">Reference proteome</keyword>
<dbReference type="AlphaFoldDB" id="Q7MVC0"/>
<proteinExistence type="predicted"/>
<evidence type="ECO:0000313" key="2">
    <source>
        <dbReference type="Proteomes" id="UP000000588"/>
    </source>
</evidence>